<accession>A0A3L8GFG6</accession>
<proteinExistence type="predicted"/>
<keyword evidence="4" id="KW-1185">Reference proteome</keyword>
<evidence type="ECO:0000313" key="2">
    <source>
        <dbReference type="EMBL" id="AHY16513.1"/>
    </source>
</evidence>
<dbReference type="EMBL" id="QLQD01000075">
    <property type="protein sequence ID" value="RLU55273.1"/>
    <property type="molecule type" value="Genomic_DNA"/>
</dbReference>
<dbReference type="AlphaFoldDB" id="A0A3L8GFG6"/>
<dbReference type="KEGG" id="siz:SI82_08770"/>
<sequence>MVEAVALVWIVEKALYGNVKKIEKASRSEFRSALYGNLFWTNFSDNRATKGKIIFAWFFTTFITLFGFSPLLIIDIISKTIGDKIGSEIFGFSILGIMPACAIIIIWQNNLIRFFRIARLYQQRKLKVTNSD</sequence>
<dbReference type="OrthoDB" id="2215231at2"/>
<dbReference type="Proteomes" id="UP000025245">
    <property type="component" value="Chromosome"/>
</dbReference>
<reference evidence="3 5" key="2">
    <citation type="submission" date="2018-06" db="EMBL/GenBank/DDBJ databases">
        <title>Mutators as drivers of adaptation in pathogenic bacteria and a risk factor for host jumps and vaccine escape.</title>
        <authorList>
            <person name="Barnes A.C."/>
            <person name="Silayeva O."/>
        </authorList>
    </citation>
    <scope>NUCLEOTIDE SEQUENCE [LARGE SCALE GENOMIC DNA]</scope>
    <source>
        <strain evidence="3 5">QMA0445</strain>
    </source>
</reference>
<evidence type="ECO:0000313" key="4">
    <source>
        <dbReference type="Proteomes" id="UP000025245"/>
    </source>
</evidence>
<gene>
    <name evidence="3" type="ORF">DIY07_08780</name>
    <name evidence="2" type="ORF">DQ08_08680</name>
</gene>
<feature type="transmembrane region" description="Helical" evidence="1">
    <location>
        <begin position="54"/>
        <end position="77"/>
    </location>
</feature>
<dbReference type="KEGG" id="sio:DW64_08665"/>
<dbReference type="Proteomes" id="UP000269148">
    <property type="component" value="Unassembled WGS sequence"/>
</dbReference>
<evidence type="ECO:0000313" key="3">
    <source>
        <dbReference type="EMBL" id="RLU55273.1"/>
    </source>
</evidence>
<keyword evidence="1" id="KW-1133">Transmembrane helix</keyword>
<feature type="transmembrane region" description="Helical" evidence="1">
    <location>
        <begin position="89"/>
        <end position="107"/>
    </location>
</feature>
<name>A0A3L8GFG6_STRIN</name>
<organism evidence="3 5">
    <name type="scientific">Streptococcus iniae</name>
    <name type="common">Streptococcus shiloi</name>
    <dbReference type="NCBI Taxonomy" id="1346"/>
    <lineage>
        <taxon>Bacteria</taxon>
        <taxon>Bacillati</taxon>
        <taxon>Bacillota</taxon>
        <taxon>Bacilli</taxon>
        <taxon>Lactobacillales</taxon>
        <taxon>Streptococcaceae</taxon>
        <taxon>Streptococcus</taxon>
    </lineage>
</organism>
<dbReference type="KEGG" id="siq:DQ08_08680"/>
<keyword evidence="1" id="KW-0472">Membrane</keyword>
<dbReference type="GeneID" id="35765595"/>
<dbReference type="RefSeq" id="WP_003102134.1">
    <property type="nucleotide sequence ID" value="NZ_CP010783.1"/>
</dbReference>
<dbReference type="EMBL" id="CP007586">
    <property type="protein sequence ID" value="AHY16513.1"/>
    <property type="molecule type" value="Genomic_DNA"/>
</dbReference>
<reference evidence="2 4" key="1">
    <citation type="journal article" date="2014" name="Genome Announc.">
        <title>Complete Genome Sequence of a Virulent Strain, Streptococcus iniae ISET0901, Isolated from Diseased Tilapia.</title>
        <authorList>
            <person name="Pridgeon J.W."/>
            <person name="Zhang D."/>
            <person name="Zhang L."/>
        </authorList>
    </citation>
    <scope>NUCLEOTIDE SEQUENCE [LARGE SCALE GENOMIC DNA]</scope>
    <source>
        <strain evidence="2 4">ISET0901</strain>
    </source>
</reference>
<keyword evidence="1" id="KW-0812">Transmembrane</keyword>
<evidence type="ECO:0000256" key="1">
    <source>
        <dbReference type="SAM" id="Phobius"/>
    </source>
</evidence>
<protein>
    <submittedName>
        <fullName evidence="3">Uncharacterized protein</fullName>
    </submittedName>
</protein>
<evidence type="ECO:0000313" key="5">
    <source>
        <dbReference type="Proteomes" id="UP000269148"/>
    </source>
</evidence>